<sequence>MEGGCLALFVLNEERMKRRERNESVLFVQRPNKTLCPNKMSLVSSLSLRSKRRERGSRLAIGPIAAGQNFSSASKCNGEKCPPIS</sequence>
<evidence type="ECO:0000313" key="2">
    <source>
        <dbReference type="Proteomes" id="UP001201812"/>
    </source>
</evidence>
<comment type="caution">
    <text evidence="1">The sequence shown here is derived from an EMBL/GenBank/DDBJ whole genome shotgun (WGS) entry which is preliminary data.</text>
</comment>
<evidence type="ECO:0000313" key="1">
    <source>
        <dbReference type="EMBL" id="KAI1717244.1"/>
    </source>
</evidence>
<gene>
    <name evidence="1" type="ORF">DdX_06981</name>
</gene>
<proteinExistence type="predicted"/>
<accession>A0AAD4N9G4</accession>
<name>A0AAD4N9G4_9BILA</name>
<reference evidence="1" key="1">
    <citation type="submission" date="2022-01" db="EMBL/GenBank/DDBJ databases">
        <title>Genome Sequence Resource for Two Populations of Ditylenchus destructor, the Migratory Endoparasitic Phytonematode.</title>
        <authorList>
            <person name="Zhang H."/>
            <person name="Lin R."/>
            <person name="Xie B."/>
        </authorList>
    </citation>
    <scope>NUCLEOTIDE SEQUENCE</scope>
    <source>
        <strain evidence="1">BazhouSP</strain>
    </source>
</reference>
<organism evidence="1 2">
    <name type="scientific">Ditylenchus destructor</name>
    <dbReference type="NCBI Taxonomy" id="166010"/>
    <lineage>
        <taxon>Eukaryota</taxon>
        <taxon>Metazoa</taxon>
        <taxon>Ecdysozoa</taxon>
        <taxon>Nematoda</taxon>
        <taxon>Chromadorea</taxon>
        <taxon>Rhabditida</taxon>
        <taxon>Tylenchina</taxon>
        <taxon>Tylenchomorpha</taxon>
        <taxon>Sphaerularioidea</taxon>
        <taxon>Anguinidae</taxon>
        <taxon>Anguininae</taxon>
        <taxon>Ditylenchus</taxon>
    </lineage>
</organism>
<dbReference type="AlphaFoldDB" id="A0AAD4N9G4"/>
<dbReference type="EMBL" id="JAKKPZ010000009">
    <property type="protein sequence ID" value="KAI1717244.1"/>
    <property type="molecule type" value="Genomic_DNA"/>
</dbReference>
<keyword evidence="2" id="KW-1185">Reference proteome</keyword>
<dbReference type="Proteomes" id="UP001201812">
    <property type="component" value="Unassembled WGS sequence"/>
</dbReference>
<protein>
    <submittedName>
        <fullName evidence="1">Uncharacterized protein</fullName>
    </submittedName>
</protein>